<accession>F0WCY5</accession>
<reference evidence="1" key="2">
    <citation type="submission" date="2011-02" db="EMBL/GenBank/DDBJ databases">
        <authorList>
            <person name="MacLean D."/>
        </authorList>
    </citation>
    <scope>NUCLEOTIDE SEQUENCE</scope>
</reference>
<dbReference type="HOGENOM" id="CLU_3128212_0_0_1"/>
<gene>
    <name evidence="1" type="primary">AlNc14C62G4510</name>
    <name evidence="1" type="ORF">ALNC14_051990</name>
</gene>
<dbReference type="AlphaFoldDB" id="F0WCY5"/>
<name>F0WCY5_9STRA</name>
<dbReference type="EMBL" id="FR824107">
    <property type="protein sequence ID" value="CCA19056.1"/>
    <property type="molecule type" value="Genomic_DNA"/>
</dbReference>
<evidence type="ECO:0000313" key="1">
    <source>
        <dbReference type="EMBL" id="CCA19056.1"/>
    </source>
</evidence>
<protein>
    <submittedName>
        <fullName evidence="1">AlNc14C62G4510 protein</fullName>
    </submittedName>
</protein>
<organism evidence="1">
    <name type="scientific">Albugo laibachii Nc14</name>
    <dbReference type="NCBI Taxonomy" id="890382"/>
    <lineage>
        <taxon>Eukaryota</taxon>
        <taxon>Sar</taxon>
        <taxon>Stramenopiles</taxon>
        <taxon>Oomycota</taxon>
        <taxon>Peronosporomycetes</taxon>
        <taxon>Albuginales</taxon>
        <taxon>Albuginaceae</taxon>
        <taxon>Albugo</taxon>
    </lineage>
</organism>
<proteinExistence type="predicted"/>
<reference evidence="1" key="1">
    <citation type="journal article" date="2011" name="PLoS Biol.">
        <title>Gene gain and loss during evolution of obligate parasitism in the white rust pathogen of Arabidopsis thaliana.</title>
        <authorList>
            <person name="Kemen E."/>
            <person name="Gardiner A."/>
            <person name="Schultz-Larsen T."/>
            <person name="Kemen A.C."/>
            <person name="Balmuth A.L."/>
            <person name="Robert-Seilaniantz A."/>
            <person name="Bailey K."/>
            <person name="Holub E."/>
            <person name="Studholme D.J."/>
            <person name="Maclean D."/>
            <person name="Jones J.D."/>
        </authorList>
    </citation>
    <scope>NUCLEOTIDE SEQUENCE</scope>
</reference>
<sequence>MSWKASELENQRMLLAKTILIGKRKNAFRKCMDSDSIDACPTSLNIFEVP</sequence>